<dbReference type="InterPro" id="IPR010497">
    <property type="entry name" value="Epoxide_hydro_N"/>
</dbReference>
<dbReference type="SUPFAM" id="SSF53474">
    <property type="entry name" value="alpha/beta-Hydrolases"/>
    <property type="match status" value="1"/>
</dbReference>
<name>A0ABP9S719_9ACTN</name>
<evidence type="ECO:0000313" key="6">
    <source>
        <dbReference type="Proteomes" id="UP001501570"/>
    </source>
</evidence>
<dbReference type="Proteomes" id="UP001501570">
    <property type="component" value="Unassembled WGS sequence"/>
</dbReference>
<dbReference type="InterPro" id="IPR016292">
    <property type="entry name" value="Epoxide_hydrolase"/>
</dbReference>
<dbReference type="GO" id="GO:0016787">
    <property type="term" value="F:hydrolase activity"/>
    <property type="evidence" value="ECO:0007669"/>
    <property type="project" value="UniProtKB-KW"/>
</dbReference>
<gene>
    <name evidence="5" type="ORF">GCM10023322_51270</name>
</gene>
<feature type="domain" description="Epoxide hydrolase N-terminal" evidence="4">
    <location>
        <begin position="6"/>
        <end position="110"/>
    </location>
</feature>
<dbReference type="PIRSF" id="PIRSF001112">
    <property type="entry name" value="Epoxide_hydrolase"/>
    <property type="match status" value="1"/>
</dbReference>
<dbReference type="Gene3D" id="3.40.50.1820">
    <property type="entry name" value="alpha/beta hydrolase"/>
    <property type="match status" value="1"/>
</dbReference>
<dbReference type="PRINTS" id="PR00412">
    <property type="entry name" value="EPOXHYDRLASE"/>
</dbReference>
<evidence type="ECO:0000256" key="1">
    <source>
        <dbReference type="ARBA" id="ARBA00010088"/>
    </source>
</evidence>
<accession>A0ABP9S719</accession>
<keyword evidence="2" id="KW-0058">Aromatic hydrocarbons catabolism</keyword>
<proteinExistence type="inferred from homology"/>
<dbReference type="EMBL" id="BAABJQ010000017">
    <property type="protein sequence ID" value="GAA5192204.1"/>
    <property type="molecule type" value="Genomic_DNA"/>
</dbReference>
<comment type="caution">
    <text evidence="5">The sequence shown here is derived from an EMBL/GenBank/DDBJ whole genome shotgun (WGS) entry which is preliminary data.</text>
</comment>
<dbReference type="InterPro" id="IPR029058">
    <property type="entry name" value="AB_hydrolase_fold"/>
</dbReference>
<keyword evidence="6" id="KW-1185">Reference proteome</keyword>
<dbReference type="Pfam" id="PF06441">
    <property type="entry name" value="EHN"/>
    <property type="match status" value="1"/>
</dbReference>
<dbReference type="InterPro" id="IPR000639">
    <property type="entry name" value="Epox_hydrolase-like"/>
</dbReference>
<comment type="similarity">
    <text evidence="1">Belongs to the peptidase S33 family.</text>
</comment>
<organism evidence="5 6">
    <name type="scientific">Rugosimonospora acidiphila</name>
    <dbReference type="NCBI Taxonomy" id="556531"/>
    <lineage>
        <taxon>Bacteria</taxon>
        <taxon>Bacillati</taxon>
        <taxon>Actinomycetota</taxon>
        <taxon>Actinomycetes</taxon>
        <taxon>Micromonosporales</taxon>
        <taxon>Micromonosporaceae</taxon>
        <taxon>Rugosimonospora</taxon>
    </lineage>
</organism>
<protein>
    <submittedName>
        <fullName evidence="5">Epoxide hydrolase</fullName>
    </submittedName>
</protein>
<evidence type="ECO:0000259" key="4">
    <source>
        <dbReference type="Pfam" id="PF06441"/>
    </source>
</evidence>
<sequence>MEKAVIEPFRIEIPQEDLDELNRRLAGIRWPDELPGSGWDYGVPLSRVRQLADYWRDGYDWRRQEAALNEIPQYTTDIDGQRVHFLHVRSADPHALPLILTHGWPGAFVELLDVIEPLSRDFHVVIPSIPGFTLSGPTGQRGWDVHRVARAWAELMSRLGYDRYGAQGGDWGSPISRSLGNLAPDRVVGVHLNYLPTPPPANEEGLSDDDRDRVAQLRAYQGAQPAFRVLQSTRPQTLAYALTDSPVAELAWLTEAFNEWAAPDAPITADRLLTTASLYWLTRTGGSAARLHRESAVGPLPCPVPVGVAVFPHDITLAVRSLAERAYSIVHWSEFDRGGHFAAMEAPDLLASDVRAFFEKLR</sequence>
<dbReference type="PANTHER" id="PTHR21661">
    <property type="entry name" value="EPOXIDE HYDROLASE 1-RELATED"/>
    <property type="match status" value="1"/>
</dbReference>
<keyword evidence="3 5" id="KW-0378">Hydrolase</keyword>
<reference evidence="6" key="1">
    <citation type="journal article" date="2019" name="Int. J. Syst. Evol. Microbiol.">
        <title>The Global Catalogue of Microorganisms (GCM) 10K type strain sequencing project: providing services to taxonomists for standard genome sequencing and annotation.</title>
        <authorList>
            <consortium name="The Broad Institute Genomics Platform"/>
            <consortium name="The Broad Institute Genome Sequencing Center for Infectious Disease"/>
            <person name="Wu L."/>
            <person name="Ma J."/>
        </authorList>
    </citation>
    <scope>NUCLEOTIDE SEQUENCE [LARGE SCALE GENOMIC DNA]</scope>
    <source>
        <strain evidence="6">JCM 18304</strain>
    </source>
</reference>
<dbReference type="PANTHER" id="PTHR21661:SF35">
    <property type="entry name" value="EPOXIDE HYDROLASE"/>
    <property type="match status" value="1"/>
</dbReference>
<evidence type="ECO:0000256" key="3">
    <source>
        <dbReference type="ARBA" id="ARBA00022801"/>
    </source>
</evidence>
<evidence type="ECO:0000256" key="2">
    <source>
        <dbReference type="ARBA" id="ARBA00022797"/>
    </source>
</evidence>
<evidence type="ECO:0000313" key="5">
    <source>
        <dbReference type="EMBL" id="GAA5192204.1"/>
    </source>
</evidence>